<feature type="domain" description="C2H2-type" evidence="13">
    <location>
        <begin position="323"/>
        <end position="351"/>
    </location>
</feature>
<feature type="compositionally biased region" description="Acidic residues" evidence="12">
    <location>
        <begin position="195"/>
        <end position="213"/>
    </location>
</feature>
<dbReference type="GO" id="GO:0048598">
    <property type="term" value="P:embryonic morphogenesis"/>
    <property type="evidence" value="ECO:0007669"/>
    <property type="project" value="UniProtKB-ARBA"/>
</dbReference>
<feature type="region of interest" description="Disordered" evidence="12">
    <location>
        <begin position="194"/>
        <end position="217"/>
    </location>
</feature>
<feature type="domain" description="C2H2-type" evidence="13">
    <location>
        <begin position="295"/>
        <end position="322"/>
    </location>
</feature>
<dbReference type="SMART" id="SM00868">
    <property type="entry name" value="zf-AD"/>
    <property type="match status" value="1"/>
</dbReference>
<feature type="binding site" evidence="11">
    <location>
        <position position="76"/>
    </location>
    <ligand>
        <name>Zn(2+)</name>
        <dbReference type="ChEBI" id="CHEBI:29105"/>
    </ligand>
</feature>
<evidence type="ECO:0000256" key="3">
    <source>
        <dbReference type="ARBA" id="ARBA00022723"/>
    </source>
</evidence>
<feature type="domain" description="C2H2-type" evidence="13">
    <location>
        <begin position="408"/>
        <end position="435"/>
    </location>
</feature>
<evidence type="ECO:0000313" key="16">
    <source>
        <dbReference type="Proteomes" id="UP001153636"/>
    </source>
</evidence>
<keyword evidence="16" id="KW-1185">Reference proteome</keyword>
<dbReference type="PROSITE" id="PS50157">
    <property type="entry name" value="ZINC_FINGER_C2H2_2"/>
    <property type="match status" value="8"/>
</dbReference>
<dbReference type="SUPFAM" id="SSF57716">
    <property type="entry name" value="Glucocorticoid receptor-like (DNA-binding domain)"/>
    <property type="match status" value="1"/>
</dbReference>
<feature type="domain" description="C2H2-type" evidence="13">
    <location>
        <begin position="436"/>
        <end position="463"/>
    </location>
</feature>
<dbReference type="GO" id="GO:0008270">
    <property type="term" value="F:zinc ion binding"/>
    <property type="evidence" value="ECO:0007669"/>
    <property type="project" value="UniProtKB-UniRule"/>
</dbReference>
<feature type="binding site" evidence="11">
    <location>
        <position position="73"/>
    </location>
    <ligand>
        <name>Zn(2+)</name>
        <dbReference type="ChEBI" id="CHEBI:29105"/>
    </ligand>
</feature>
<comment type="similarity">
    <text evidence="2">Belongs to the krueppel C2H2-type zinc-finger protein family.</text>
</comment>
<evidence type="ECO:0000256" key="6">
    <source>
        <dbReference type="ARBA" id="ARBA00022833"/>
    </source>
</evidence>
<keyword evidence="3 11" id="KW-0479">Metal-binding</keyword>
<comment type="subcellular location">
    <subcellularLocation>
        <location evidence="1">Nucleus</location>
    </subcellularLocation>
</comment>
<organism evidence="15 16">
    <name type="scientific">Psylliodes chrysocephalus</name>
    <dbReference type="NCBI Taxonomy" id="3402493"/>
    <lineage>
        <taxon>Eukaryota</taxon>
        <taxon>Metazoa</taxon>
        <taxon>Ecdysozoa</taxon>
        <taxon>Arthropoda</taxon>
        <taxon>Hexapoda</taxon>
        <taxon>Insecta</taxon>
        <taxon>Pterygota</taxon>
        <taxon>Neoptera</taxon>
        <taxon>Endopterygota</taxon>
        <taxon>Coleoptera</taxon>
        <taxon>Polyphaga</taxon>
        <taxon>Cucujiformia</taxon>
        <taxon>Chrysomeloidea</taxon>
        <taxon>Chrysomelidae</taxon>
        <taxon>Galerucinae</taxon>
        <taxon>Alticini</taxon>
        <taxon>Psylliodes</taxon>
    </lineage>
</organism>
<name>A0A9P0GIT3_9CUCU</name>
<dbReference type="InterPro" id="IPR036236">
    <property type="entry name" value="Znf_C2H2_sf"/>
</dbReference>
<feature type="domain" description="ZAD" evidence="14">
    <location>
        <begin position="25"/>
        <end position="100"/>
    </location>
</feature>
<gene>
    <name evidence="15" type="ORF">PSYICH_LOCUS11713</name>
</gene>
<feature type="domain" description="C2H2-type" evidence="13">
    <location>
        <begin position="380"/>
        <end position="407"/>
    </location>
</feature>
<evidence type="ECO:0000256" key="5">
    <source>
        <dbReference type="ARBA" id="ARBA00022771"/>
    </source>
</evidence>
<evidence type="ECO:0000259" key="14">
    <source>
        <dbReference type="PROSITE" id="PS51915"/>
    </source>
</evidence>
<dbReference type="Proteomes" id="UP001153636">
    <property type="component" value="Chromosome 5"/>
</dbReference>
<dbReference type="FunFam" id="3.30.160.60:FF:001289">
    <property type="entry name" value="Zinc finger protein 574"/>
    <property type="match status" value="1"/>
</dbReference>
<feature type="binding site" evidence="11">
    <location>
        <position position="30"/>
    </location>
    <ligand>
        <name>Zn(2+)</name>
        <dbReference type="ChEBI" id="CHEBI:29105"/>
    </ligand>
</feature>
<dbReference type="PANTHER" id="PTHR24409">
    <property type="entry name" value="ZINC FINGER PROTEIN 142"/>
    <property type="match status" value="1"/>
</dbReference>
<dbReference type="AlphaFoldDB" id="A0A9P0GIT3"/>
<evidence type="ECO:0000256" key="7">
    <source>
        <dbReference type="ARBA" id="ARBA00023015"/>
    </source>
</evidence>
<evidence type="ECO:0000256" key="2">
    <source>
        <dbReference type="ARBA" id="ARBA00006991"/>
    </source>
</evidence>
<feature type="binding site" evidence="11">
    <location>
        <position position="27"/>
    </location>
    <ligand>
        <name>Zn(2+)</name>
        <dbReference type="ChEBI" id="CHEBI:29105"/>
    </ligand>
</feature>
<evidence type="ECO:0000256" key="9">
    <source>
        <dbReference type="ARBA" id="ARBA00023242"/>
    </source>
</evidence>
<evidence type="ECO:0000256" key="1">
    <source>
        <dbReference type="ARBA" id="ARBA00004123"/>
    </source>
</evidence>
<dbReference type="Pfam" id="PF00096">
    <property type="entry name" value="zf-C2H2"/>
    <property type="match status" value="4"/>
</dbReference>
<dbReference type="InterPro" id="IPR013087">
    <property type="entry name" value="Znf_C2H2_type"/>
</dbReference>
<evidence type="ECO:0000256" key="10">
    <source>
        <dbReference type="PROSITE-ProRule" id="PRU00042"/>
    </source>
</evidence>
<evidence type="ECO:0000313" key="15">
    <source>
        <dbReference type="EMBL" id="CAH1110812.1"/>
    </source>
</evidence>
<dbReference type="Pfam" id="PF07776">
    <property type="entry name" value="zf-AD"/>
    <property type="match status" value="1"/>
</dbReference>
<dbReference type="GO" id="GO:0005634">
    <property type="term" value="C:nucleus"/>
    <property type="evidence" value="ECO:0007669"/>
    <property type="project" value="UniProtKB-SubCell"/>
</dbReference>
<dbReference type="OrthoDB" id="9411774at2759"/>
<evidence type="ECO:0000256" key="12">
    <source>
        <dbReference type="SAM" id="MobiDB-lite"/>
    </source>
</evidence>
<dbReference type="GO" id="GO:0000981">
    <property type="term" value="F:DNA-binding transcription factor activity, RNA polymerase II-specific"/>
    <property type="evidence" value="ECO:0007669"/>
    <property type="project" value="TreeGrafter"/>
</dbReference>
<dbReference type="Gene3D" id="3.30.160.60">
    <property type="entry name" value="Classic Zinc Finger"/>
    <property type="match status" value="7"/>
</dbReference>
<keyword evidence="7" id="KW-0805">Transcription regulation</keyword>
<dbReference type="PANTHER" id="PTHR24409:SF434">
    <property type="entry name" value="FI01124P-RELATED"/>
    <property type="match status" value="1"/>
</dbReference>
<feature type="domain" description="C2H2-type" evidence="13">
    <location>
        <begin position="464"/>
        <end position="490"/>
    </location>
</feature>
<feature type="domain" description="C2H2-type" evidence="13">
    <location>
        <begin position="225"/>
        <end position="253"/>
    </location>
</feature>
<reference evidence="15" key="1">
    <citation type="submission" date="2022-01" db="EMBL/GenBank/DDBJ databases">
        <authorList>
            <person name="King R."/>
        </authorList>
    </citation>
    <scope>NUCLEOTIDE SEQUENCE</scope>
</reference>
<dbReference type="SMART" id="SM00355">
    <property type="entry name" value="ZnF_C2H2"/>
    <property type="match status" value="8"/>
</dbReference>
<dbReference type="PROSITE" id="PS00028">
    <property type="entry name" value="ZINC_FINGER_C2H2_1"/>
    <property type="match status" value="8"/>
</dbReference>
<keyword evidence="6 11" id="KW-0862">Zinc</keyword>
<protein>
    <submittedName>
        <fullName evidence="15">Uncharacterized protein</fullName>
    </submittedName>
</protein>
<keyword evidence="5 10" id="KW-0863">Zinc-finger</keyword>
<dbReference type="PROSITE" id="PS51915">
    <property type="entry name" value="ZAD"/>
    <property type="match status" value="1"/>
</dbReference>
<evidence type="ECO:0000256" key="8">
    <source>
        <dbReference type="ARBA" id="ARBA00023163"/>
    </source>
</evidence>
<dbReference type="Gene3D" id="3.40.1800.20">
    <property type="match status" value="1"/>
</dbReference>
<proteinExistence type="inferred from homology"/>
<keyword evidence="9" id="KW-0539">Nucleus</keyword>
<dbReference type="FunFam" id="3.30.160.60:FF:000624">
    <property type="entry name" value="zinc finger protein 697"/>
    <property type="match status" value="1"/>
</dbReference>
<dbReference type="GO" id="GO:0000977">
    <property type="term" value="F:RNA polymerase II transcription regulatory region sequence-specific DNA binding"/>
    <property type="evidence" value="ECO:0007669"/>
    <property type="project" value="TreeGrafter"/>
</dbReference>
<evidence type="ECO:0000256" key="4">
    <source>
        <dbReference type="ARBA" id="ARBA00022737"/>
    </source>
</evidence>
<keyword evidence="4" id="KW-0677">Repeat</keyword>
<evidence type="ECO:0000259" key="13">
    <source>
        <dbReference type="PROSITE" id="PS50157"/>
    </source>
</evidence>
<dbReference type="FunFam" id="3.30.160.60:FF:000475">
    <property type="entry name" value="zinc finger protein 32 isoform X1"/>
    <property type="match status" value="1"/>
</dbReference>
<keyword evidence="8" id="KW-0804">Transcription</keyword>
<dbReference type="FunFam" id="3.30.160.60:FF:000446">
    <property type="entry name" value="Zinc finger protein"/>
    <property type="match status" value="1"/>
</dbReference>
<dbReference type="InterPro" id="IPR012934">
    <property type="entry name" value="Znf_AD"/>
</dbReference>
<feature type="domain" description="C2H2-type" evidence="13">
    <location>
        <begin position="352"/>
        <end position="379"/>
    </location>
</feature>
<evidence type="ECO:0000256" key="11">
    <source>
        <dbReference type="PROSITE-ProRule" id="PRU01263"/>
    </source>
</evidence>
<sequence>MEDTKDTVLLDMRSNELTELVSINEICRLCANQNKKLMGIYSAEGENNDLATKMNSYLPIKVDKTDNLPLQCCWQCASTILAWHELFVTSIEADRRLRSYQLVSEKQHQTTVDTNLPQIEEENEECKLQLLDQNQSVLVERTDMEYTDNYGEYISLQQEYLPLDAIYETHTKSEIEISDAITSENIIIEHKIFENDNDDVGSDDEDDNVDIDDPSPKQETEEICYGCQMCQMVFFTAEKMYQHYTENHPDQKLKDDLNKGKSIEKIEKKARKKNSKINQEMVNEAKIVVDGKVYYNCKECGRCLYSPYTYIWHMRIHTGERPHTCHRCGKCFRVSQGLVRHLKETHDGIKTFPCDLCGRMFGTRRNAEEHRRIHTNERPYVCDLCGKSFKQKASLYVHNRSHMDVFPFKCSYCDQYFRTKPPMLVHITKHTGEKPYACDICGRRFRIKYELKRHRLIHSDEKPWACELCGLRFKQKRYLKNHNKLNHTVS</sequence>
<accession>A0A9P0GIT3</accession>
<dbReference type="SUPFAM" id="SSF57667">
    <property type="entry name" value="beta-beta-alpha zinc fingers"/>
    <property type="match status" value="3"/>
</dbReference>
<dbReference type="EMBL" id="OV651817">
    <property type="protein sequence ID" value="CAH1110812.1"/>
    <property type="molecule type" value="Genomic_DNA"/>
</dbReference>
<dbReference type="FunFam" id="3.30.160.60:FF:000100">
    <property type="entry name" value="Zinc finger 45-like"/>
    <property type="match status" value="1"/>
</dbReference>